<sequence length="145" mass="16085">MDQSIKLRQTVDTLFGSGVSKFLPKNFEIKESKKTGRIRSVFDKEKLLLTSRSDGGLAITIHCAKLFLKSKKFQENCLQIDKESKDFVENGKSVFCGHVTSCGKNIKIGSDVPVLYKNQVLGVGKSVLSSKMIMSQNRGVAVKIR</sequence>
<dbReference type="Pfam" id="PF14810">
    <property type="entry name" value="TGT_C2"/>
    <property type="match status" value="1"/>
</dbReference>
<dbReference type="InterPro" id="IPR004521">
    <property type="entry name" value="Uncharacterised_CHP00451"/>
</dbReference>
<name>A0A075GV49_9ARCH</name>
<dbReference type="InterPro" id="IPR036974">
    <property type="entry name" value="PUA_sf"/>
</dbReference>
<proteinExistence type="predicted"/>
<dbReference type="InterPro" id="IPR015947">
    <property type="entry name" value="PUA-like_sf"/>
</dbReference>
<organism evidence="2">
    <name type="scientific">uncultured marine thaumarchaeote KM3_24_H04</name>
    <dbReference type="NCBI Taxonomy" id="1456101"/>
    <lineage>
        <taxon>Archaea</taxon>
        <taxon>Nitrososphaerota</taxon>
        <taxon>environmental samples</taxon>
    </lineage>
</organism>
<feature type="domain" description="PUA" evidence="1">
    <location>
        <begin position="76"/>
        <end position="145"/>
    </location>
</feature>
<reference evidence="2" key="1">
    <citation type="journal article" date="2014" name="Genome Biol. Evol.">
        <title>Pangenome evidence for extensive interdomain horizontal transfer affecting lineage core and shell genes in uncultured planktonic thaumarchaeota and euryarchaeota.</title>
        <authorList>
            <person name="Deschamps P."/>
            <person name="Zivanovic Y."/>
            <person name="Moreira D."/>
            <person name="Rodriguez-Valera F."/>
            <person name="Lopez-Garcia P."/>
        </authorList>
    </citation>
    <scope>NUCLEOTIDE SEQUENCE</scope>
</reference>
<dbReference type="SUPFAM" id="SSF88697">
    <property type="entry name" value="PUA domain-like"/>
    <property type="match status" value="1"/>
</dbReference>
<dbReference type="Gene3D" id="2.30.130.10">
    <property type="entry name" value="PUA domain"/>
    <property type="match status" value="1"/>
</dbReference>
<dbReference type="NCBIfam" id="TIGR00451">
    <property type="entry name" value="unchar_dom_2"/>
    <property type="match status" value="1"/>
</dbReference>
<dbReference type="GO" id="GO:0003723">
    <property type="term" value="F:RNA binding"/>
    <property type="evidence" value="ECO:0007669"/>
    <property type="project" value="InterPro"/>
</dbReference>
<protein>
    <submittedName>
        <fullName evidence="2">PUA domain-containing protein</fullName>
    </submittedName>
</protein>
<evidence type="ECO:0000313" key="2">
    <source>
        <dbReference type="EMBL" id="AIF07761.1"/>
    </source>
</evidence>
<dbReference type="Pfam" id="PF01472">
    <property type="entry name" value="PUA"/>
    <property type="match status" value="1"/>
</dbReference>
<dbReference type="InterPro" id="IPR029402">
    <property type="entry name" value="TGT_C2"/>
</dbReference>
<dbReference type="EMBL" id="KF900812">
    <property type="protein sequence ID" value="AIF07761.1"/>
    <property type="molecule type" value="Genomic_DNA"/>
</dbReference>
<accession>A0A075GV49</accession>
<dbReference type="InterPro" id="IPR038250">
    <property type="entry name" value="TGT_C2_sf"/>
</dbReference>
<dbReference type="SMART" id="SM00359">
    <property type="entry name" value="PUA"/>
    <property type="match status" value="1"/>
</dbReference>
<dbReference type="AlphaFoldDB" id="A0A075GV49"/>
<dbReference type="InterPro" id="IPR002478">
    <property type="entry name" value="PUA"/>
</dbReference>
<dbReference type="SUPFAM" id="SSF88802">
    <property type="entry name" value="Pre-PUA domain"/>
    <property type="match status" value="1"/>
</dbReference>
<dbReference type="Gene3D" id="3.10.450.90">
    <property type="entry name" value="ArcTGT, C2 domain"/>
    <property type="match status" value="1"/>
</dbReference>
<evidence type="ECO:0000259" key="1">
    <source>
        <dbReference type="SMART" id="SM00359"/>
    </source>
</evidence>
<dbReference type="PROSITE" id="PS50890">
    <property type="entry name" value="PUA"/>
    <property type="match status" value="1"/>
</dbReference>
<dbReference type="CDD" id="cd21149">
    <property type="entry name" value="PUA_archaeosine_TGT"/>
    <property type="match status" value="1"/>
</dbReference>